<proteinExistence type="predicted"/>
<dbReference type="Gene3D" id="2.30.110.10">
    <property type="entry name" value="Electron Transport, Fmn-binding Protein, Chain A"/>
    <property type="match status" value="1"/>
</dbReference>
<dbReference type="Proteomes" id="UP001141933">
    <property type="component" value="Unassembled WGS sequence"/>
</dbReference>
<dbReference type="EMBL" id="JAPZVM010000007">
    <property type="protein sequence ID" value="MCZ8372955.1"/>
    <property type="molecule type" value="Genomic_DNA"/>
</dbReference>
<dbReference type="PANTHER" id="PTHR34071">
    <property type="entry name" value="5-NITROIMIDAZOLE ANTIBIOTICS RESISTANCE PROTEIN, NIMA-FAMILY-RELATED PROTEIN-RELATED"/>
    <property type="match status" value="1"/>
</dbReference>
<evidence type="ECO:0000313" key="2">
    <source>
        <dbReference type="Proteomes" id="UP001141933"/>
    </source>
</evidence>
<reference evidence="1" key="1">
    <citation type="submission" date="2022-12" db="EMBL/GenBank/DDBJ databases">
        <title>Phocaeicola acetigenes sp. nov., isolated feces from a healthy human.</title>
        <authorList>
            <person name="Do H."/>
            <person name="Ha Y.B."/>
            <person name="Kim J.-S."/>
            <person name="Suh M.K."/>
            <person name="Kim H.S."/>
            <person name="Lee J.-S."/>
        </authorList>
    </citation>
    <scope>NUCLEOTIDE SEQUENCE</scope>
    <source>
        <strain evidence="1">KGMB11183</strain>
    </source>
</reference>
<organism evidence="1 2">
    <name type="scientific">Phocaeicola acetigenes</name>
    <dbReference type="NCBI Taxonomy" id="3016083"/>
    <lineage>
        <taxon>Bacteria</taxon>
        <taxon>Pseudomonadati</taxon>
        <taxon>Bacteroidota</taxon>
        <taxon>Bacteroidia</taxon>
        <taxon>Bacteroidales</taxon>
        <taxon>Bacteroidaceae</taxon>
        <taxon>Phocaeicola</taxon>
    </lineage>
</organism>
<gene>
    <name evidence="1" type="ORF">O6P32_09575</name>
</gene>
<evidence type="ECO:0000313" key="1">
    <source>
        <dbReference type="EMBL" id="MCZ8372955.1"/>
    </source>
</evidence>
<dbReference type="PANTHER" id="PTHR34071:SF2">
    <property type="entry name" value="FLAVIN-NUCLEOTIDE-BINDING PROTEIN"/>
    <property type="match status" value="1"/>
</dbReference>
<dbReference type="InterPro" id="IPR012349">
    <property type="entry name" value="Split_barrel_FMN-bd"/>
</dbReference>
<accession>A0ABT4PIR8</accession>
<dbReference type="SUPFAM" id="SSF50475">
    <property type="entry name" value="FMN-binding split barrel"/>
    <property type="match status" value="1"/>
</dbReference>
<name>A0ABT4PIR8_9BACT</name>
<dbReference type="RefSeq" id="WP_269878249.1">
    <property type="nucleotide sequence ID" value="NZ_JAPZVM010000007.1"/>
</dbReference>
<protein>
    <submittedName>
        <fullName evidence="1">Pyridoxamine 5'-phosphate oxidase family protein</fullName>
    </submittedName>
</protein>
<dbReference type="InterPro" id="IPR024747">
    <property type="entry name" value="Pyridox_Oxase-rel"/>
</dbReference>
<comment type="caution">
    <text evidence="1">The sequence shown here is derived from an EMBL/GenBank/DDBJ whole genome shotgun (WGS) entry which is preliminary data.</text>
</comment>
<dbReference type="Pfam" id="PF12900">
    <property type="entry name" value="Pyridox_ox_2"/>
    <property type="match status" value="1"/>
</dbReference>
<keyword evidence="2" id="KW-1185">Reference proteome</keyword>
<sequence length="163" mass="18624">MKFTNEHVRRQDRTLNETRAFEILKEGEFGILSMQSENGDGAYGIPLSYVWDRGNSIYIHCAPVGRKLNCIDRCNRVSFCVIGRTKVLPEQFTTAYESVVVQGEAYHSLPDAERMSALSLFISKYCPEHKIKGMTYAEKSFFRTEIIRIDIQEISGKSKPLFG</sequence>